<feature type="compositionally biased region" description="Polar residues" evidence="1">
    <location>
        <begin position="50"/>
        <end position="70"/>
    </location>
</feature>
<evidence type="ECO:0000313" key="2">
    <source>
        <dbReference type="EMBL" id="JAE27053.1"/>
    </source>
</evidence>
<protein>
    <submittedName>
        <fullName evidence="2">Uncharacterized protein</fullName>
    </submittedName>
</protein>
<accession>A0A0A9H2H7</accession>
<reference evidence="2" key="2">
    <citation type="journal article" date="2015" name="Data Brief">
        <title>Shoot transcriptome of the giant reed, Arundo donax.</title>
        <authorList>
            <person name="Barrero R.A."/>
            <person name="Guerrero F.D."/>
            <person name="Moolhuijzen P."/>
            <person name="Goolsby J.A."/>
            <person name="Tidwell J."/>
            <person name="Bellgard S.E."/>
            <person name="Bellgard M.I."/>
        </authorList>
    </citation>
    <scope>NUCLEOTIDE SEQUENCE</scope>
    <source>
        <tissue evidence="2">Shoot tissue taken approximately 20 cm above the soil surface</tissue>
    </source>
</reference>
<proteinExistence type="predicted"/>
<reference evidence="2" key="1">
    <citation type="submission" date="2014-09" db="EMBL/GenBank/DDBJ databases">
        <authorList>
            <person name="Magalhaes I.L.F."/>
            <person name="Oliveira U."/>
            <person name="Santos F.R."/>
            <person name="Vidigal T.H.D.A."/>
            <person name="Brescovit A.D."/>
            <person name="Santos A.J."/>
        </authorList>
    </citation>
    <scope>NUCLEOTIDE SEQUENCE</scope>
    <source>
        <tissue evidence="2">Shoot tissue taken approximately 20 cm above the soil surface</tissue>
    </source>
</reference>
<organism evidence="2">
    <name type="scientific">Arundo donax</name>
    <name type="common">Giant reed</name>
    <name type="synonym">Donax arundinaceus</name>
    <dbReference type="NCBI Taxonomy" id="35708"/>
    <lineage>
        <taxon>Eukaryota</taxon>
        <taxon>Viridiplantae</taxon>
        <taxon>Streptophyta</taxon>
        <taxon>Embryophyta</taxon>
        <taxon>Tracheophyta</taxon>
        <taxon>Spermatophyta</taxon>
        <taxon>Magnoliopsida</taxon>
        <taxon>Liliopsida</taxon>
        <taxon>Poales</taxon>
        <taxon>Poaceae</taxon>
        <taxon>PACMAD clade</taxon>
        <taxon>Arundinoideae</taxon>
        <taxon>Arundineae</taxon>
        <taxon>Arundo</taxon>
    </lineage>
</organism>
<evidence type="ECO:0000256" key="1">
    <source>
        <dbReference type="SAM" id="MobiDB-lite"/>
    </source>
</evidence>
<dbReference type="AlphaFoldDB" id="A0A0A9H2H7"/>
<feature type="region of interest" description="Disordered" evidence="1">
    <location>
        <begin position="31"/>
        <end position="70"/>
    </location>
</feature>
<sequence length="70" mass="7580">MSTGGTCSLPPTHKARLACFLSNLTVSLAHRRKRSWSKGPSGFDTGIPRPSTSPVIQNSCQTIRPNTLQK</sequence>
<name>A0A0A9H2H7_ARUDO</name>
<dbReference type="EMBL" id="GBRH01170843">
    <property type="protein sequence ID" value="JAE27053.1"/>
    <property type="molecule type" value="Transcribed_RNA"/>
</dbReference>